<dbReference type="AlphaFoldDB" id="A0A314YVJ7"/>
<dbReference type="EMBL" id="PJQY01000336">
    <property type="protein sequence ID" value="PQQ12702.1"/>
    <property type="molecule type" value="Genomic_DNA"/>
</dbReference>
<sequence length="199" mass="22921">MVVTEKEEEEPEPCGLSRSSVEPTLLDHHLVKVLVIGDGDEGIEIFVGELVSQACEGQDEDEDCGSTACIDAKFNNIESMIYQRLEFLNIRVGTMGMNFPTFNHSIVDASCHATHIRNWTMEVWVPLKTYCKLKHLLIQRDQEWPLMTNFPHKIITVGTFTGCEAHKRSSQHIRENWEIPRGWSPSPYQQTRRCKFYTH</sequence>
<protein>
    <submittedName>
        <fullName evidence="1">Uncharacterized protein</fullName>
    </submittedName>
</protein>
<dbReference type="Proteomes" id="UP000250321">
    <property type="component" value="Unassembled WGS sequence"/>
</dbReference>
<organism evidence="1 2">
    <name type="scientific">Prunus yedoensis var. nudiflora</name>
    <dbReference type="NCBI Taxonomy" id="2094558"/>
    <lineage>
        <taxon>Eukaryota</taxon>
        <taxon>Viridiplantae</taxon>
        <taxon>Streptophyta</taxon>
        <taxon>Embryophyta</taxon>
        <taxon>Tracheophyta</taxon>
        <taxon>Spermatophyta</taxon>
        <taxon>Magnoliopsida</taxon>
        <taxon>eudicotyledons</taxon>
        <taxon>Gunneridae</taxon>
        <taxon>Pentapetalae</taxon>
        <taxon>rosids</taxon>
        <taxon>fabids</taxon>
        <taxon>Rosales</taxon>
        <taxon>Rosaceae</taxon>
        <taxon>Amygdaloideae</taxon>
        <taxon>Amygdaleae</taxon>
        <taxon>Prunus</taxon>
    </lineage>
</organism>
<comment type="caution">
    <text evidence="1">The sequence shown here is derived from an EMBL/GenBank/DDBJ whole genome shotgun (WGS) entry which is preliminary data.</text>
</comment>
<reference evidence="1 2" key="1">
    <citation type="submission" date="2018-02" db="EMBL/GenBank/DDBJ databases">
        <title>Draft genome of wild Prunus yedoensis var. nudiflora.</title>
        <authorList>
            <person name="Baek S."/>
            <person name="Kim J.-H."/>
            <person name="Choi K."/>
            <person name="Kim G.-B."/>
            <person name="Cho A."/>
            <person name="Jang H."/>
            <person name="Shin C.-H."/>
            <person name="Yu H.-J."/>
            <person name="Mun J.-H."/>
        </authorList>
    </citation>
    <scope>NUCLEOTIDE SEQUENCE [LARGE SCALE GENOMIC DNA]</scope>
    <source>
        <strain evidence="2">cv. Jeju island</strain>
        <tissue evidence="1">Leaf</tissue>
    </source>
</reference>
<name>A0A314YVJ7_PRUYE</name>
<proteinExistence type="predicted"/>
<dbReference type="OrthoDB" id="10530837at2759"/>
<evidence type="ECO:0000313" key="1">
    <source>
        <dbReference type="EMBL" id="PQQ12702.1"/>
    </source>
</evidence>
<gene>
    <name evidence="1" type="ORF">Pyn_38694</name>
</gene>
<accession>A0A314YVJ7</accession>
<keyword evidence="2" id="KW-1185">Reference proteome</keyword>
<evidence type="ECO:0000313" key="2">
    <source>
        <dbReference type="Proteomes" id="UP000250321"/>
    </source>
</evidence>